<gene>
    <name evidence="2" type="ORF">TIFTF001_033263</name>
</gene>
<dbReference type="InterPro" id="IPR056789">
    <property type="entry name" value="LRR_R13L1-DRL21"/>
</dbReference>
<dbReference type="Proteomes" id="UP001187192">
    <property type="component" value="Unassembled WGS sequence"/>
</dbReference>
<sequence>MCNLFNLQTLISECFVRELPKGIHKLVNLRHLYLMDAIRLPKGLRELTCLKTLNQFEVATKDSGIFKKRHMKLEDLNKLNHLEGSLSIDGIGGVKDVGEADRAQLKRKKGLVELKLYFGGDSSELRSRNSTLLLEDLQPHPNLKHLVIESYYGTSLINLKSLVLMYCLNCES</sequence>
<evidence type="ECO:0000313" key="3">
    <source>
        <dbReference type="Proteomes" id="UP001187192"/>
    </source>
</evidence>
<proteinExistence type="predicted"/>
<organism evidence="2 3">
    <name type="scientific">Ficus carica</name>
    <name type="common">Common fig</name>
    <dbReference type="NCBI Taxonomy" id="3494"/>
    <lineage>
        <taxon>Eukaryota</taxon>
        <taxon>Viridiplantae</taxon>
        <taxon>Streptophyta</taxon>
        <taxon>Embryophyta</taxon>
        <taxon>Tracheophyta</taxon>
        <taxon>Spermatophyta</taxon>
        <taxon>Magnoliopsida</taxon>
        <taxon>eudicotyledons</taxon>
        <taxon>Gunneridae</taxon>
        <taxon>Pentapetalae</taxon>
        <taxon>rosids</taxon>
        <taxon>fabids</taxon>
        <taxon>Rosales</taxon>
        <taxon>Moraceae</taxon>
        <taxon>Ficeae</taxon>
        <taxon>Ficus</taxon>
    </lineage>
</organism>
<accession>A0AA88DY44</accession>
<reference evidence="2" key="1">
    <citation type="submission" date="2023-07" db="EMBL/GenBank/DDBJ databases">
        <title>draft genome sequence of fig (Ficus carica).</title>
        <authorList>
            <person name="Takahashi T."/>
            <person name="Nishimura K."/>
        </authorList>
    </citation>
    <scope>NUCLEOTIDE SEQUENCE</scope>
</reference>
<dbReference type="PANTHER" id="PTHR47186">
    <property type="entry name" value="LEUCINE-RICH REPEAT-CONTAINING PROTEIN 57"/>
    <property type="match status" value="1"/>
</dbReference>
<dbReference type="InterPro" id="IPR032675">
    <property type="entry name" value="LRR_dom_sf"/>
</dbReference>
<evidence type="ECO:0000259" key="1">
    <source>
        <dbReference type="Pfam" id="PF25019"/>
    </source>
</evidence>
<feature type="domain" description="R13L1/DRL21-like LRR repeat region" evidence="1">
    <location>
        <begin position="73"/>
        <end position="171"/>
    </location>
</feature>
<name>A0AA88DY44_FICCA</name>
<dbReference type="PANTHER" id="PTHR47186:SF30">
    <property type="entry name" value="EF-HAND DOMAIN-CONTAINING PROTEIN"/>
    <property type="match status" value="1"/>
</dbReference>
<evidence type="ECO:0000313" key="2">
    <source>
        <dbReference type="EMBL" id="GMN64185.1"/>
    </source>
</evidence>
<protein>
    <recommendedName>
        <fullName evidence="1">R13L1/DRL21-like LRR repeat region domain-containing protein</fullName>
    </recommendedName>
</protein>
<dbReference type="Pfam" id="PF25019">
    <property type="entry name" value="LRR_R13L1-DRL21"/>
    <property type="match status" value="1"/>
</dbReference>
<keyword evidence="3" id="KW-1185">Reference proteome</keyword>
<dbReference type="AlphaFoldDB" id="A0AA88DY44"/>
<comment type="caution">
    <text evidence="2">The sequence shown here is derived from an EMBL/GenBank/DDBJ whole genome shotgun (WGS) entry which is preliminary data.</text>
</comment>
<dbReference type="SUPFAM" id="SSF52047">
    <property type="entry name" value="RNI-like"/>
    <property type="match status" value="1"/>
</dbReference>
<dbReference type="Gene3D" id="3.80.10.10">
    <property type="entry name" value="Ribonuclease Inhibitor"/>
    <property type="match status" value="1"/>
</dbReference>
<dbReference type="EMBL" id="BTGU01000171">
    <property type="protein sequence ID" value="GMN64185.1"/>
    <property type="molecule type" value="Genomic_DNA"/>
</dbReference>